<dbReference type="RefSeq" id="WP_067587043.1">
    <property type="nucleotide sequence ID" value="NZ_JABMCZ010000005.1"/>
</dbReference>
<accession>A0A164P1J0</accession>
<reference evidence="1 2" key="1">
    <citation type="submission" date="2016-04" db="EMBL/GenBank/DDBJ databases">
        <authorList>
            <person name="Evans L.H."/>
            <person name="Alamgir A."/>
            <person name="Owens N."/>
            <person name="Weber N.D."/>
            <person name="Virtaneva K."/>
            <person name="Barbian K."/>
            <person name="Babar A."/>
            <person name="Rosenke K."/>
        </authorList>
    </citation>
    <scope>NUCLEOTIDE SEQUENCE [LARGE SCALE GENOMIC DNA]</scope>
    <source>
        <strain evidence="1 2">IFM 0406</strain>
    </source>
</reference>
<sequence length="197" mass="19805">MNIHHSAATTGAMPVRFSARRLHVLAAAFLLAFAGMGYGSIADPTEAHAATVDMTCAAAFGFTLAPGVTLAPQNIDALGSALLSNCVLGDGSTSPHGIGSVDQARGSATNATCANLAITGKNGTIDWADGTKSSFDFTVAITPLAVDSPIQISATITDGLFKGDTINAVPLIVTLQGNCATGVTQLTANASAVTFTH</sequence>
<keyword evidence="2" id="KW-1185">Reference proteome</keyword>
<protein>
    <submittedName>
        <fullName evidence="1">Uncharacterized protein</fullName>
    </submittedName>
</protein>
<evidence type="ECO:0000313" key="2">
    <source>
        <dbReference type="Proteomes" id="UP000076512"/>
    </source>
</evidence>
<dbReference type="AlphaFoldDB" id="A0A164P1J0"/>
<gene>
    <name evidence="1" type="ORF">AWN90_23645</name>
</gene>
<comment type="caution">
    <text evidence="1">The sequence shown here is derived from an EMBL/GenBank/DDBJ whole genome shotgun (WGS) entry which is preliminary data.</text>
</comment>
<dbReference type="Proteomes" id="UP000076512">
    <property type="component" value="Unassembled WGS sequence"/>
</dbReference>
<evidence type="ECO:0000313" key="1">
    <source>
        <dbReference type="EMBL" id="KZM74997.1"/>
    </source>
</evidence>
<organism evidence="1 2">
    <name type="scientific">Nocardia terpenica</name>
    <dbReference type="NCBI Taxonomy" id="455432"/>
    <lineage>
        <taxon>Bacteria</taxon>
        <taxon>Bacillati</taxon>
        <taxon>Actinomycetota</taxon>
        <taxon>Actinomycetes</taxon>
        <taxon>Mycobacteriales</taxon>
        <taxon>Nocardiaceae</taxon>
        <taxon>Nocardia</taxon>
    </lineage>
</organism>
<dbReference type="EMBL" id="LWGR01000004">
    <property type="protein sequence ID" value="KZM74997.1"/>
    <property type="molecule type" value="Genomic_DNA"/>
</dbReference>
<name>A0A164P1J0_9NOCA</name>
<proteinExistence type="predicted"/>